<dbReference type="InterPro" id="IPR025349">
    <property type="entry name" value="DUF4253"/>
</dbReference>
<feature type="domain" description="DUF4253" evidence="1">
    <location>
        <begin position="2"/>
        <end position="93"/>
    </location>
</feature>
<evidence type="ECO:0000313" key="3">
    <source>
        <dbReference type="Proteomes" id="UP000317180"/>
    </source>
</evidence>
<name>A0ABQ0SXM6_9BACL</name>
<accession>A0ABQ0SXM6</accession>
<protein>
    <recommendedName>
        <fullName evidence="1">DUF4253 domain-containing protein</fullName>
    </recommendedName>
</protein>
<sequence length="117" mass="13652">MWVPMGGYNECPLPVYQSVIFRHFQQQYGANILAVTGDTWVLQASRRPQTAEEALQLAKEHFIFCQYVLEDQPTLGHYADSLLKQDVWYFWWDQEQTVLLAKLHVPKPRPKQSIVCA</sequence>
<evidence type="ECO:0000259" key="1">
    <source>
        <dbReference type="Pfam" id="PF14062"/>
    </source>
</evidence>
<comment type="caution">
    <text evidence="2">The sequence shown here is derived from an EMBL/GenBank/DDBJ whole genome shotgun (WGS) entry which is preliminary data.</text>
</comment>
<dbReference type="EMBL" id="BJOD01000040">
    <property type="protein sequence ID" value="GED27374.1"/>
    <property type="molecule type" value="Genomic_DNA"/>
</dbReference>
<evidence type="ECO:0000313" key="2">
    <source>
        <dbReference type="EMBL" id="GED27374.1"/>
    </source>
</evidence>
<dbReference type="Pfam" id="PF14062">
    <property type="entry name" value="DUF4253"/>
    <property type="match status" value="1"/>
</dbReference>
<gene>
    <name evidence="2" type="ORF">BAG01nite_34760</name>
</gene>
<dbReference type="Proteomes" id="UP000317180">
    <property type="component" value="Unassembled WGS sequence"/>
</dbReference>
<reference evidence="2 3" key="1">
    <citation type="submission" date="2019-06" db="EMBL/GenBank/DDBJ databases">
        <title>Whole genome shotgun sequence of Brevibacillus agri NBRC 15538.</title>
        <authorList>
            <person name="Hosoyama A."/>
            <person name="Uohara A."/>
            <person name="Ohji S."/>
            <person name="Ichikawa N."/>
        </authorList>
    </citation>
    <scope>NUCLEOTIDE SEQUENCE [LARGE SCALE GENOMIC DNA]</scope>
    <source>
        <strain evidence="2 3">NBRC 15538</strain>
    </source>
</reference>
<proteinExistence type="predicted"/>
<organism evidence="2 3">
    <name type="scientific">Brevibacillus agri</name>
    <dbReference type="NCBI Taxonomy" id="51101"/>
    <lineage>
        <taxon>Bacteria</taxon>
        <taxon>Bacillati</taxon>
        <taxon>Bacillota</taxon>
        <taxon>Bacilli</taxon>
        <taxon>Bacillales</taxon>
        <taxon>Paenibacillaceae</taxon>
        <taxon>Brevibacillus</taxon>
    </lineage>
</organism>
<keyword evidence="3" id="KW-1185">Reference proteome</keyword>